<dbReference type="Gene3D" id="1.10.287.90">
    <property type="match status" value="1"/>
</dbReference>
<dbReference type="EMBL" id="CP051682">
    <property type="protein sequence ID" value="QJD95422.1"/>
    <property type="molecule type" value="Genomic_DNA"/>
</dbReference>
<feature type="domain" description="Cytochrome c" evidence="20">
    <location>
        <begin position="231"/>
        <end position="322"/>
    </location>
</feature>
<evidence type="ECO:0000256" key="15">
    <source>
        <dbReference type="ARBA" id="ARBA00024688"/>
    </source>
</evidence>
<reference evidence="21 22" key="1">
    <citation type="submission" date="2020-04" db="EMBL/GenBank/DDBJ databases">
        <title>Genome sequencing of novel species.</title>
        <authorList>
            <person name="Heo J."/>
            <person name="Kim S.-J."/>
            <person name="Kim J.-S."/>
            <person name="Hong S.-B."/>
            <person name="Kwon S.-W."/>
        </authorList>
    </citation>
    <scope>NUCLEOTIDE SEQUENCE [LARGE SCALE GENOMIC DNA]</scope>
    <source>
        <strain evidence="21 22">F39-2</strain>
    </source>
</reference>
<keyword evidence="9" id="KW-1278">Translocase</keyword>
<dbReference type="CDD" id="cd04213">
    <property type="entry name" value="CuRO_CcO_Caa3_II"/>
    <property type="match status" value="1"/>
</dbReference>
<dbReference type="InterPro" id="IPR036257">
    <property type="entry name" value="Cyt_c_oxidase_su2_TM_sf"/>
</dbReference>
<keyword evidence="13" id="KW-0186">Copper</keyword>
<evidence type="ECO:0000313" key="22">
    <source>
        <dbReference type="Proteomes" id="UP000503278"/>
    </source>
</evidence>
<dbReference type="Pfam" id="PF00034">
    <property type="entry name" value="Cytochrom_C"/>
    <property type="match status" value="1"/>
</dbReference>
<comment type="similarity">
    <text evidence="2">Belongs to the cytochrome c oxidase subunit 2 family.</text>
</comment>
<evidence type="ECO:0000256" key="12">
    <source>
        <dbReference type="ARBA" id="ARBA00023004"/>
    </source>
</evidence>
<evidence type="ECO:0000256" key="1">
    <source>
        <dbReference type="ARBA" id="ARBA00004141"/>
    </source>
</evidence>
<feature type="transmembrane region" description="Helical" evidence="18">
    <location>
        <begin position="77"/>
        <end position="96"/>
    </location>
</feature>
<dbReference type="GO" id="GO:0042773">
    <property type="term" value="P:ATP synthesis coupled electron transport"/>
    <property type="evidence" value="ECO:0007669"/>
    <property type="project" value="TreeGrafter"/>
</dbReference>
<dbReference type="InterPro" id="IPR008972">
    <property type="entry name" value="Cupredoxin"/>
</dbReference>
<evidence type="ECO:0000313" key="21">
    <source>
        <dbReference type="EMBL" id="QJD95422.1"/>
    </source>
</evidence>
<evidence type="ECO:0000256" key="18">
    <source>
        <dbReference type="SAM" id="Phobius"/>
    </source>
</evidence>
<keyword evidence="8 17" id="KW-0479">Metal-binding</keyword>
<evidence type="ECO:0000256" key="13">
    <source>
        <dbReference type="ARBA" id="ARBA00023008"/>
    </source>
</evidence>
<dbReference type="PROSITE" id="PS51007">
    <property type="entry name" value="CYTC"/>
    <property type="match status" value="1"/>
</dbReference>
<dbReference type="NCBIfam" id="TIGR02866">
    <property type="entry name" value="CoxB"/>
    <property type="match status" value="1"/>
</dbReference>
<evidence type="ECO:0000256" key="14">
    <source>
        <dbReference type="ARBA" id="ARBA00023136"/>
    </source>
</evidence>
<comment type="function">
    <text evidence="15">Subunits I and II form the functional core of the enzyme complex. Electrons originating in cytochrome c are transferred via heme a and Cu(A) to the binuclear center formed by heme a3 and Cu(B).</text>
</comment>
<dbReference type="GO" id="GO:0016020">
    <property type="term" value="C:membrane"/>
    <property type="evidence" value="ECO:0007669"/>
    <property type="project" value="UniProtKB-SubCell"/>
</dbReference>
<dbReference type="SUPFAM" id="SSF49503">
    <property type="entry name" value="Cupredoxins"/>
    <property type="match status" value="1"/>
</dbReference>
<keyword evidence="11 18" id="KW-1133">Transmembrane helix</keyword>
<evidence type="ECO:0000256" key="11">
    <source>
        <dbReference type="ARBA" id="ARBA00022989"/>
    </source>
</evidence>
<keyword evidence="10" id="KW-0249">Electron transport</keyword>
<evidence type="ECO:0000256" key="9">
    <source>
        <dbReference type="ARBA" id="ARBA00022967"/>
    </source>
</evidence>
<dbReference type="Gene3D" id="2.60.40.420">
    <property type="entry name" value="Cupredoxins - blue copper proteins"/>
    <property type="match status" value="1"/>
</dbReference>
<feature type="domain" description="Cytochrome oxidase subunit II copper A binding" evidence="19">
    <location>
        <begin position="108"/>
        <end position="220"/>
    </location>
</feature>
<keyword evidence="21" id="KW-0560">Oxidoreductase</keyword>
<dbReference type="InterPro" id="IPR036909">
    <property type="entry name" value="Cyt_c-like_dom_sf"/>
</dbReference>
<dbReference type="InterPro" id="IPR034236">
    <property type="entry name" value="CuRO_CcO_Caa3_II"/>
</dbReference>
<accession>A0A7L5DWG2</accession>
<dbReference type="InterPro" id="IPR001505">
    <property type="entry name" value="Copper_CuA"/>
</dbReference>
<gene>
    <name evidence="21" type="primary">coxB</name>
    <name evidence="21" type="ORF">HH214_05820</name>
</gene>
<dbReference type="RefSeq" id="WP_169606436.1">
    <property type="nucleotide sequence ID" value="NZ_CP051682.1"/>
</dbReference>
<dbReference type="InterPro" id="IPR045187">
    <property type="entry name" value="CcO_II"/>
</dbReference>
<dbReference type="GO" id="GO:0020037">
    <property type="term" value="F:heme binding"/>
    <property type="evidence" value="ECO:0007669"/>
    <property type="project" value="InterPro"/>
</dbReference>
<dbReference type="InterPro" id="IPR002429">
    <property type="entry name" value="CcO_II-like_C"/>
</dbReference>
<keyword evidence="4" id="KW-0813">Transport</keyword>
<dbReference type="InterPro" id="IPR014222">
    <property type="entry name" value="Cyt_c_oxidase_su2"/>
</dbReference>
<evidence type="ECO:0000256" key="16">
    <source>
        <dbReference type="ARBA" id="ARBA00031399"/>
    </source>
</evidence>
<evidence type="ECO:0000256" key="2">
    <source>
        <dbReference type="ARBA" id="ARBA00007866"/>
    </source>
</evidence>
<evidence type="ECO:0000256" key="8">
    <source>
        <dbReference type="ARBA" id="ARBA00022723"/>
    </source>
</evidence>
<dbReference type="SUPFAM" id="SSF81464">
    <property type="entry name" value="Cytochrome c oxidase subunit II-like, transmembrane region"/>
    <property type="match status" value="1"/>
</dbReference>
<dbReference type="GO" id="GO:0016491">
    <property type="term" value="F:oxidoreductase activity"/>
    <property type="evidence" value="ECO:0007669"/>
    <property type="project" value="UniProtKB-KW"/>
</dbReference>
<evidence type="ECO:0000259" key="19">
    <source>
        <dbReference type="PROSITE" id="PS50857"/>
    </source>
</evidence>
<keyword evidence="5 17" id="KW-0349">Heme</keyword>
<evidence type="ECO:0000256" key="17">
    <source>
        <dbReference type="PROSITE-ProRule" id="PRU00433"/>
    </source>
</evidence>
<dbReference type="Pfam" id="PF00116">
    <property type="entry name" value="COX2"/>
    <property type="match status" value="1"/>
</dbReference>
<evidence type="ECO:0000256" key="7">
    <source>
        <dbReference type="ARBA" id="ARBA00022692"/>
    </source>
</evidence>
<keyword evidence="14 18" id="KW-0472">Membrane</keyword>
<keyword evidence="22" id="KW-1185">Reference proteome</keyword>
<comment type="subcellular location">
    <subcellularLocation>
        <location evidence="1">Membrane</location>
        <topology evidence="1">Multi-pass membrane protein</topology>
    </subcellularLocation>
</comment>
<dbReference type="PROSITE" id="PS50857">
    <property type="entry name" value="COX2_CUA"/>
    <property type="match status" value="1"/>
</dbReference>
<dbReference type="PANTHER" id="PTHR22888">
    <property type="entry name" value="CYTOCHROME C OXIDASE, SUBUNIT II"/>
    <property type="match status" value="1"/>
</dbReference>
<sequence length="322" mass="35546">MPQIAGKTELLWLKAQTIFDAATPQAEKIKGITNGFIWASSAIMLVVVALTIYIPIKYRARAGSPEPKQLGGHRAMEALMISIPLLLVIGFFFWSVKVMSAILPAHANRKPDVIITGHQWWWQANYPAAKVTAANEIHLPVGRPLLLQLNGADVIHDWWVPALGGKMDMIPGIRNFLWLTIHKPGVYEGACSEFCGQEHAWMRIRVVAQLPADYQRWLVANATDEELPVDSMAKAGQALFVNASCSSCHRISGTSAAGLQGPDLTHFGSRSTMLAGMMANNPENLYRWLTDPQKVKSGAHMPRFIFGSDSLRALTAYLSHLR</sequence>
<keyword evidence="12 17" id="KW-0408">Iron</keyword>
<keyword evidence="7 18" id="KW-0812">Transmembrane</keyword>
<protein>
    <recommendedName>
        <fullName evidence="3">cytochrome-c oxidase</fullName>
        <ecNumber evidence="3">7.1.1.9</ecNumber>
    </recommendedName>
    <alternativeName>
        <fullName evidence="16">Cytochrome aa3 subunit 2</fullName>
    </alternativeName>
</protein>
<dbReference type="SUPFAM" id="SSF46626">
    <property type="entry name" value="Cytochrome c"/>
    <property type="match status" value="1"/>
</dbReference>
<dbReference type="GO" id="GO:0005507">
    <property type="term" value="F:copper ion binding"/>
    <property type="evidence" value="ECO:0007669"/>
    <property type="project" value="InterPro"/>
</dbReference>
<dbReference type="GO" id="GO:0004129">
    <property type="term" value="F:cytochrome-c oxidase activity"/>
    <property type="evidence" value="ECO:0007669"/>
    <property type="project" value="UniProtKB-EC"/>
</dbReference>
<dbReference type="AlphaFoldDB" id="A0A7L5DWG2"/>
<dbReference type="EC" id="7.1.1.9" evidence="3"/>
<proteinExistence type="inferred from homology"/>
<dbReference type="PROSITE" id="PS00078">
    <property type="entry name" value="COX2"/>
    <property type="match status" value="1"/>
</dbReference>
<dbReference type="KEGG" id="mrob:HH214_05820"/>
<organism evidence="21 22">
    <name type="scientific">Mucilaginibacter robiniae</name>
    <dbReference type="NCBI Taxonomy" id="2728022"/>
    <lineage>
        <taxon>Bacteria</taxon>
        <taxon>Pseudomonadati</taxon>
        <taxon>Bacteroidota</taxon>
        <taxon>Sphingobacteriia</taxon>
        <taxon>Sphingobacteriales</taxon>
        <taxon>Sphingobacteriaceae</taxon>
        <taxon>Mucilaginibacter</taxon>
    </lineage>
</organism>
<evidence type="ECO:0000259" key="20">
    <source>
        <dbReference type="PROSITE" id="PS51007"/>
    </source>
</evidence>
<dbReference type="Proteomes" id="UP000503278">
    <property type="component" value="Chromosome"/>
</dbReference>
<name>A0A7L5DWG2_9SPHI</name>
<evidence type="ECO:0000256" key="3">
    <source>
        <dbReference type="ARBA" id="ARBA00012949"/>
    </source>
</evidence>
<evidence type="ECO:0000256" key="6">
    <source>
        <dbReference type="ARBA" id="ARBA00022660"/>
    </source>
</evidence>
<feature type="transmembrane region" description="Helical" evidence="18">
    <location>
        <begin position="36"/>
        <end position="56"/>
    </location>
</feature>
<dbReference type="InterPro" id="IPR009056">
    <property type="entry name" value="Cyt_c-like_dom"/>
</dbReference>
<evidence type="ECO:0000256" key="5">
    <source>
        <dbReference type="ARBA" id="ARBA00022617"/>
    </source>
</evidence>
<dbReference type="PANTHER" id="PTHR22888:SF9">
    <property type="entry name" value="CYTOCHROME C OXIDASE SUBUNIT 2"/>
    <property type="match status" value="1"/>
</dbReference>
<keyword evidence="6" id="KW-0679">Respiratory chain</keyword>
<evidence type="ECO:0000256" key="4">
    <source>
        <dbReference type="ARBA" id="ARBA00022448"/>
    </source>
</evidence>
<evidence type="ECO:0000256" key="10">
    <source>
        <dbReference type="ARBA" id="ARBA00022982"/>
    </source>
</evidence>